<gene>
    <name evidence="13" type="ORF">AMTR_s00024p00155680</name>
</gene>
<feature type="transmembrane region" description="Helical" evidence="11">
    <location>
        <begin position="228"/>
        <end position="247"/>
    </location>
</feature>
<evidence type="ECO:0000256" key="11">
    <source>
        <dbReference type="SAM" id="Phobius"/>
    </source>
</evidence>
<dbReference type="GO" id="GO:0005216">
    <property type="term" value="F:monoatomic ion channel activity"/>
    <property type="evidence" value="ECO:0007669"/>
    <property type="project" value="InterPro"/>
</dbReference>
<evidence type="ECO:0000256" key="9">
    <source>
        <dbReference type="ARBA" id="ARBA00023303"/>
    </source>
</evidence>
<dbReference type="SUPFAM" id="SSF51206">
    <property type="entry name" value="cAMP-binding domain-like"/>
    <property type="match status" value="1"/>
</dbReference>
<comment type="similarity">
    <text evidence="2">Belongs to the cyclic nucleotide-gated cation channel (TC 1.A.1.5) family.</text>
</comment>
<dbReference type="GO" id="GO:0016020">
    <property type="term" value="C:membrane"/>
    <property type="evidence" value="ECO:0007669"/>
    <property type="project" value="UniProtKB-SubCell"/>
</dbReference>
<dbReference type="STRING" id="13333.W1PM60"/>
<feature type="transmembrane region" description="Helical" evidence="11">
    <location>
        <begin position="196"/>
        <end position="216"/>
    </location>
</feature>
<evidence type="ECO:0000256" key="4">
    <source>
        <dbReference type="ARBA" id="ARBA00022692"/>
    </source>
</evidence>
<feature type="domain" description="Cyclic nucleotide-binding" evidence="12">
    <location>
        <begin position="592"/>
        <end position="670"/>
    </location>
</feature>
<keyword evidence="9" id="KW-0407">Ion channel</keyword>
<keyword evidence="14" id="KW-1185">Reference proteome</keyword>
<protein>
    <recommendedName>
        <fullName evidence="12">Cyclic nucleotide-binding domain-containing protein</fullName>
    </recommendedName>
</protein>
<dbReference type="OMA" id="RNACHDS"/>
<dbReference type="InterPro" id="IPR018490">
    <property type="entry name" value="cNMP-bd_dom_sf"/>
</dbReference>
<keyword evidence="6" id="KW-0406">Ion transport</keyword>
<evidence type="ECO:0000256" key="5">
    <source>
        <dbReference type="ARBA" id="ARBA00022989"/>
    </source>
</evidence>
<feature type="transmembrane region" description="Helical" evidence="11">
    <location>
        <begin position="489"/>
        <end position="514"/>
    </location>
</feature>
<dbReference type="Proteomes" id="UP000017836">
    <property type="component" value="Unassembled WGS sequence"/>
</dbReference>
<dbReference type="Gene3D" id="2.60.120.10">
    <property type="entry name" value="Jelly Rolls"/>
    <property type="match status" value="1"/>
</dbReference>
<reference evidence="14" key="1">
    <citation type="journal article" date="2013" name="Science">
        <title>The Amborella genome and the evolution of flowering plants.</title>
        <authorList>
            <consortium name="Amborella Genome Project"/>
        </authorList>
    </citation>
    <scope>NUCLEOTIDE SEQUENCE [LARGE SCALE GENOMIC DNA]</scope>
</reference>
<dbReference type="PANTHER" id="PTHR45651:SF11">
    <property type="entry name" value="CYCLIC NUCLEOTIDE-GATED ION CHANNEL 20, CHLOROPLASTIC-RELATED"/>
    <property type="match status" value="1"/>
</dbReference>
<evidence type="ECO:0000256" key="7">
    <source>
        <dbReference type="ARBA" id="ARBA00023136"/>
    </source>
</evidence>
<dbReference type="AlphaFoldDB" id="W1PM60"/>
<evidence type="ECO:0000256" key="6">
    <source>
        <dbReference type="ARBA" id="ARBA00023065"/>
    </source>
</evidence>
<keyword evidence="5 11" id="KW-1133">Transmembrane helix</keyword>
<name>W1PM60_AMBTC</name>
<feature type="region of interest" description="Disordered" evidence="10">
    <location>
        <begin position="69"/>
        <end position="111"/>
    </location>
</feature>
<keyword evidence="3" id="KW-0813">Transport</keyword>
<feature type="transmembrane region" description="Helical" evidence="11">
    <location>
        <begin position="353"/>
        <end position="378"/>
    </location>
</feature>
<dbReference type="CDD" id="cd00038">
    <property type="entry name" value="CAP_ED"/>
    <property type="match status" value="1"/>
</dbReference>
<accession>W1PM60</accession>
<keyword evidence="8" id="KW-1071">Ligand-gated ion channel</keyword>
<proteinExistence type="inferred from homology"/>
<keyword evidence="4 11" id="KW-0812">Transmembrane</keyword>
<organism evidence="13 14">
    <name type="scientific">Amborella trichopoda</name>
    <dbReference type="NCBI Taxonomy" id="13333"/>
    <lineage>
        <taxon>Eukaryota</taxon>
        <taxon>Viridiplantae</taxon>
        <taxon>Streptophyta</taxon>
        <taxon>Embryophyta</taxon>
        <taxon>Tracheophyta</taxon>
        <taxon>Spermatophyta</taxon>
        <taxon>Magnoliopsida</taxon>
        <taxon>Amborellales</taxon>
        <taxon>Amborellaceae</taxon>
        <taxon>Amborella</taxon>
    </lineage>
</organism>
<keyword evidence="7 11" id="KW-0472">Membrane</keyword>
<dbReference type="eggNOG" id="KOG0498">
    <property type="taxonomic scope" value="Eukaryota"/>
</dbReference>
<evidence type="ECO:0000256" key="3">
    <source>
        <dbReference type="ARBA" id="ARBA00022448"/>
    </source>
</evidence>
<dbReference type="Gramene" id="ERN11112">
    <property type="protein sequence ID" value="ERN11112"/>
    <property type="gene ID" value="AMTR_s00024p00155680"/>
</dbReference>
<dbReference type="InterPro" id="IPR014710">
    <property type="entry name" value="RmlC-like_jellyroll"/>
</dbReference>
<dbReference type="Gene3D" id="1.10.287.70">
    <property type="match status" value="1"/>
</dbReference>
<evidence type="ECO:0000313" key="13">
    <source>
        <dbReference type="EMBL" id="ERN11112.1"/>
    </source>
</evidence>
<evidence type="ECO:0000256" key="10">
    <source>
        <dbReference type="SAM" id="MobiDB-lite"/>
    </source>
</evidence>
<sequence length="762" mass="88057">MLDTRIEVLNDGGFDRERKRFSLSRCVSFSVDATPTPNSNEYVPMFHTGPLRSSRKNPYLRSRDLIHTLRDNEGSQGTSRSNAVQAIEFPNDNGKTQESDKEKLDNSYDGKNEHLLRSGPLGRCNDPFCTTCPSYYNIKATTQRWPYSSSKFELKFDSALYGDAKGWIRRSFSDLSSKIPGVMNPHSKFVQQWNKFFVVCCFIAIFVDPLFFVLLWVQKDYNCMVLDWSLATAIAVVRSFTDFSYFLHMLLQFRVAYVAPESRIIGTGDLVDHPKKIVLHYLRGKFLIDLFVVLPLPQIMILVVLPKYIGSSAANYAKNLLRATVLLQYIPRMCRFLPLLVGRSETGFIFESAWANFVINLLIFVLAGHVVGSCWYLLGLQRVNVCLRDACWKFINTSACFEFLDCGHGSYLEKFKESSLWDSWKNNSVAAQCYDAKNGPFPYGIYGTAVPVTIESRIISRYIYSLFWGFQQISTLAGNQVPSVFPWEVLFTMGIIGLGLFLFALLIGNMQNFLQSLGRRRLEMQLQRRDVEQWMSYRRLPEDLRRRVRQSERFNWAATRGVKEDHLLENLPEDLQRDIRRHLFEVIQKVRIFSAMDETTLDIICERLRQKLYIEGCEIQSDGGPIEKMVFIVRGKMESTGADGYVTALAEGDVVGEELLTWWLEQSPSSKDKQKMRLMEHVLISRRKVKCISNVIAFVLRGSDLEEVPFLFMRFLRNPEVIRIIRCQSPYWRALAATRIQVAWRYRKKWLNRGASKPTEIQ</sequence>
<dbReference type="PANTHER" id="PTHR45651">
    <property type="entry name" value="CYCLIC NUCLEOTIDE-GATED ION CHANNEL 15-RELATED-RELATED"/>
    <property type="match status" value="1"/>
</dbReference>
<dbReference type="PROSITE" id="PS50042">
    <property type="entry name" value="CNMP_BINDING_3"/>
    <property type="match status" value="1"/>
</dbReference>
<dbReference type="SUPFAM" id="SSF81324">
    <property type="entry name" value="Voltage-gated potassium channels"/>
    <property type="match status" value="1"/>
</dbReference>
<feature type="compositionally biased region" description="Polar residues" evidence="10">
    <location>
        <begin position="74"/>
        <end position="84"/>
    </location>
</feature>
<evidence type="ECO:0000256" key="1">
    <source>
        <dbReference type="ARBA" id="ARBA00004141"/>
    </source>
</evidence>
<evidence type="ECO:0000259" key="12">
    <source>
        <dbReference type="PROSITE" id="PS50042"/>
    </source>
</evidence>
<dbReference type="InterPro" id="IPR000595">
    <property type="entry name" value="cNMP-bd_dom"/>
</dbReference>
<evidence type="ECO:0000256" key="8">
    <source>
        <dbReference type="ARBA" id="ARBA00023286"/>
    </source>
</evidence>
<comment type="subcellular location">
    <subcellularLocation>
        <location evidence="1">Membrane</location>
        <topology evidence="1">Multi-pass membrane protein</topology>
    </subcellularLocation>
</comment>
<feature type="transmembrane region" description="Helical" evidence="11">
    <location>
        <begin position="286"/>
        <end position="309"/>
    </location>
</feature>
<evidence type="ECO:0000313" key="14">
    <source>
        <dbReference type="Proteomes" id="UP000017836"/>
    </source>
</evidence>
<dbReference type="InterPro" id="IPR005821">
    <property type="entry name" value="Ion_trans_dom"/>
</dbReference>
<dbReference type="EMBL" id="KI392710">
    <property type="protein sequence ID" value="ERN11112.1"/>
    <property type="molecule type" value="Genomic_DNA"/>
</dbReference>
<dbReference type="HOGENOM" id="CLU_013069_2_0_1"/>
<dbReference type="Gene3D" id="1.10.287.630">
    <property type="entry name" value="Helix hairpin bin"/>
    <property type="match status" value="1"/>
</dbReference>
<dbReference type="Pfam" id="PF00520">
    <property type="entry name" value="Ion_trans"/>
    <property type="match status" value="1"/>
</dbReference>
<feature type="compositionally biased region" description="Basic and acidic residues" evidence="10">
    <location>
        <begin position="95"/>
        <end position="111"/>
    </location>
</feature>
<evidence type="ECO:0000256" key="2">
    <source>
        <dbReference type="ARBA" id="ARBA00010486"/>
    </source>
</evidence>